<dbReference type="AlphaFoldDB" id="A0A9Q9SS82"/>
<accession>A0A9Q9SS82</accession>
<gene>
    <name evidence="2" type="ORF">BJP36_40655</name>
</gene>
<protein>
    <submittedName>
        <fullName evidence="2">Uncharacterized protein</fullName>
    </submittedName>
</protein>
<feature type="compositionally biased region" description="Basic and acidic residues" evidence="1">
    <location>
        <begin position="57"/>
        <end position="67"/>
    </location>
</feature>
<dbReference type="Proteomes" id="UP000176944">
    <property type="component" value="Chromosome"/>
</dbReference>
<dbReference type="EMBL" id="CP017708">
    <property type="protein sequence ID" value="WAN68682.1"/>
    <property type="molecule type" value="Genomic_DNA"/>
</dbReference>
<name>A0A9Q9SS82_MOOP1</name>
<proteinExistence type="predicted"/>
<evidence type="ECO:0000313" key="2">
    <source>
        <dbReference type="EMBL" id="WAN68682.1"/>
    </source>
</evidence>
<organism evidence="2">
    <name type="scientific">Moorena producens (strain JHB)</name>
    <dbReference type="NCBI Taxonomy" id="1454205"/>
    <lineage>
        <taxon>Bacteria</taxon>
        <taxon>Bacillati</taxon>
        <taxon>Cyanobacteriota</taxon>
        <taxon>Cyanophyceae</taxon>
        <taxon>Coleofasciculales</taxon>
        <taxon>Coleofasciculaceae</taxon>
        <taxon>Moorena</taxon>
    </lineage>
</organism>
<reference evidence="2" key="1">
    <citation type="journal article" date="2017" name="Proc. Natl. Acad. Sci. U.S.A.">
        <title>Comparative genomics uncovers the prolific and distinctive metabolic potential of the cyanobacterial genus Moorea.</title>
        <authorList>
            <person name="Leao T."/>
            <person name="Castelao G."/>
            <person name="Korobeynikov A."/>
            <person name="Monroe E.A."/>
            <person name="Podell S."/>
            <person name="Glukhov E."/>
            <person name="Allen E.E."/>
            <person name="Gerwick W.H."/>
            <person name="Gerwick L."/>
        </authorList>
    </citation>
    <scope>NUCLEOTIDE SEQUENCE</scope>
    <source>
        <strain evidence="2">JHB</strain>
    </source>
</reference>
<reference evidence="2" key="2">
    <citation type="submission" date="2022-10" db="EMBL/GenBank/DDBJ databases">
        <authorList>
            <person name="Ngo T.-E."/>
        </authorList>
    </citation>
    <scope>NUCLEOTIDE SEQUENCE</scope>
    <source>
        <strain evidence="2">JHB</strain>
    </source>
</reference>
<feature type="region of interest" description="Disordered" evidence="1">
    <location>
        <begin position="48"/>
        <end position="67"/>
    </location>
</feature>
<evidence type="ECO:0000256" key="1">
    <source>
        <dbReference type="SAM" id="MobiDB-lite"/>
    </source>
</evidence>
<sequence length="67" mass="7285">MSDCIKTLASCQFHAYFRAGRMPTLLLFSAKIQRGTGILPVSCLFSGGQDAHSTPIQREDSATPKNL</sequence>